<evidence type="ECO:0000256" key="1">
    <source>
        <dbReference type="ARBA" id="ARBA00023157"/>
    </source>
</evidence>
<dbReference type="InterPro" id="IPR001254">
    <property type="entry name" value="Trypsin_dom"/>
</dbReference>
<reference evidence="4" key="1">
    <citation type="submission" date="2018-05" db="EMBL/GenBank/DDBJ databases">
        <authorList>
            <person name="Datahose"/>
        </authorList>
    </citation>
    <scope>NUCLEOTIDE SEQUENCE</scope>
</reference>
<keyword evidence="2" id="KW-0732">Signal</keyword>
<dbReference type="InterPro" id="IPR009003">
    <property type="entry name" value="Peptidase_S1_PA"/>
</dbReference>
<dbReference type="PANTHER" id="PTHR24271:SF96">
    <property type="entry name" value="GRANZYME A-RELATED"/>
    <property type="match status" value="1"/>
</dbReference>
<gene>
    <name evidence="4" type="primary">AP3S1</name>
</gene>
<feature type="chain" id="PRO_5045585727" description="Peptidase S1 domain-containing protein" evidence="2">
    <location>
        <begin position="26"/>
        <end position="238"/>
    </location>
</feature>
<dbReference type="OMA" id="KNRQYHV"/>
<dbReference type="Pfam" id="PF00089">
    <property type="entry name" value="Trypsin"/>
    <property type="match status" value="1"/>
</dbReference>
<organism evidence="4 5">
    <name type="scientific">Astatotilapia calliptera</name>
    <name type="common">Eastern happy</name>
    <name type="synonym">Chromis callipterus</name>
    <dbReference type="NCBI Taxonomy" id="8154"/>
    <lineage>
        <taxon>Eukaryota</taxon>
        <taxon>Metazoa</taxon>
        <taxon>Chordata</taxon>
        <taxon>Craniata</taxon>
        <taxon>Vertebrata</taxon>
        <taxon>Euteleostomi</taxon>
        <taxon>Actinopterygii</taxon>
        <taxon>Neopterygii</taxon>
        <taxon>Teleostei</taxon>
        <taxon>Neoteleostei</taxon>
        <taxon>Acanthomorphata</taxon>
        <taxon>Ovalentaria</taxon>
        <taxon>Cichlomorphae</taxon>
        <taxon>Cichliformes</taxon>
        <taxon>Cichlidae</taxon>
        <taxon>African cichlids</taxon>
        <taxon>Pseudocrenilabrinae</taxon>
        <taxon>Haplochromini</taxon>
        <taxon>Astatotilapia</taxon>
    </lineage>
</organism>
<dbReference type="InterPro" id="IPR043504">
    <property type="entry name" value="Peptidase_S1_PA_chymotrypsin"/>
</dbReference>
<dbReference type="PROSITE" id="PS51257">
    <property type="entry name" value="PROKAR_LIPOPROTEIN"/>
    <property type="match status" value="1"/>
</dbReference>
<dbReference type="PROSITE" id="PS00134">
    <property type="entry name" value="TRYPSIN_HIS"/>
    <property type="match status" value="1"/>
</dbReference>
<reference evidence="4" key="3">
    <citation type="submission" date="2025-09" db="UniProtKB">
        <authorList>
            <consortium name="Ensembl"/>
        </authorList>
    </citation>
    <scope>IDENTIFICATION</scope>
</reference>
<dbReference type="PANTHER" id="PTHR24271">
    <property type="entry name" value="KALLIKREIN-RELATED"/>
    <property type="match status" value="1"/>
</dbReference>
<accession>A0A3P8QEC8</accession>
<proteinExistence type="predicted"/>
<dbReference type="GO" id="GO:0006508">
    <property type="term" value="P:proteolysis"/>
    <property type="evidence" value="ECO:0007669"/>
    <property type="project" value="InterPro"/>
</dbReference>
<dbReference type="STRING" id="8154.ENSACLP00000027733"/>
<dbReference type="InterPro" id="IPR001314">
    <property type="entry name" value="Peptidase_S1A"/>
</dbReference>
<dbReference type="GeneTree" id="ENSGT00390000009571"/>
<dbReference type="SMART" id="SM00020">
    <property type="entry name" value="Tryp_SPc"/>
    <property type="match status" value="1"/>
</dbReference>
<keyword evidence="1" id="KW-1015">Disulfide bond</keyword>
<sequence length="238" mass="26402">MKCRKLFSTSALFTLLSLLVSGCASGDIEKRIVGGVSCNEDRQYHVQIDSVQGGMTCGGALINTRWVITASHCFFKKLFKGSPQNLEQNIDPKQQFTFKDGDQPHDIMLIKLNEDVNLNFPLSGFLLLKGFLEIEISLIMLYLISSETSNPKNLKCAMTEIVQCGENDKPDSKYFSDESTTMCAHKPGVESCFGDAGTAVEYNSILHGIIVSNPVDKCANPIVMLNICRYRQWIADTI</sequence>
<reference evidence="4" key="2">
    <citation type="submission" date="2025-08" db="UniProtKB">
        <authorList>
            <consortium name="Ensembl"/>
        </authorList>
    </citation>
    <scope>IDENTIFICATION</scope>
</reference>
<keyword evidence="5" id="KW-1185">Reference proteome</keyword>
<dbReference type="PRINTS" id="PR00722">
    <property type="entry name" value="CHYMOTRYPSIN"/>
</dbReference>
<feature type="domain" description="Peptidase S1" evidence="3">
    <location>
        <begin position="32"/>
        <end position="238"/>
    </location>
</feature>
<dbReference type="Bgee" id="ENSACLG00000018840">
    <property type="expression patterns" value="Expressed in spleen"/>
</dbReference>
<dbReference type="Ensembl" id="ENSACLT00000028381.2">
    <property type="protein sequence ID" value="ENSACLP00000027733.2"/>
    <property type="gene ID" value="ENSACLG00000018840.2"/>
</dbReference>
<name>A0A3P8QEC8_ASTCA</name>
<evidence type="ECO:0000313" key="4">
    <source>
        <dbReference type="Ensembl" id="ENSACLP00000027733.2"/>
    </source>
</evidence>
<dbReference type="SUPFAM" id="SSF50494">
    <property type="entry name" value="Trypsin-like serine proteases"/>
    <property type="match status" value="1"/>
</dbReference>
<dbReference type="InterPro" id="IPR018114">
    <property type="entry name" value="TRYPSIN_HIS"/>
</dbReference>
<dbReference type="PROSITE" id="PS50240">
    <property type="entry name" value="TRYPSIN_DOM"/>
    <property type="match status" value="1"/>
</dbReference>
<evidence type="ECO:0000259" key="3">
    <source>
        <dbReference type="PROSITE" id="PS50240"/>
    </source>
</evidence>
<protein>
    <recommendedName>
        <fullName evidence="3">Peptidase S1 domain-containing protein</fullName>
    </recommendedName>
</protein>
<dbReference type="Proteomes" id="UP000265100">
    <property type="component" value="Chromosome 12"/>
</dbReference>
<dbReference type="AlphaFoldDB" id="A0A3P8QEC8"/>
<evidence type="ECO:0000313" key="5">
    <source>
        <dbReference type="Proteomes" id="UP000265100"/>
    </source>
</evidence>
<evidence type="ECO:0000256" key="2">
    <source>
        <dbReference type="SAM" id="SignalP"/>
    </source>
</evidence>
<feature type="signal peptide" evidence="2">
    <location>
        <begin position="1"/>
        <end position="25"/>
    </location>
</feature>
<dbReference type="GO" id="GO:0004252">
    <property type="term" value="F:serine-type endopeptidase activity"/>
    <property type="evidence" value="ECO:0007669"/>
    <property type="project" value="InterPro"/>
</dbReference>
<dbReference type="Gene3D" id="2.40.10.10">
    <property type="entry name" value="Trypsin-like serine proteases"/>
    <property type="match status" value="1"/>
</dbReference>